<keyword evidence="1" id="KW-0472">Membrane</keyword>
<dbReference type="EMBL" id="PJZF01000001">
    <property type="protein sequence ID" value="PLR41785.1"/>
    <property type="molecule type" value="Genomic_DNA"/>
</dbReference>
<gene>
    <name evidence="2" type="ORF">CYR55_02885</name>
</gene>
<feature type="transmembrane region" description="Helical" evidence="1">
    <location>
        <begin position="40"/>
        <end position="65"/>
    </location>
</feature>
<dbReference type="RefSeq" id="WP_101814633.1">
    <property type="nucleotide sequence ID" value="NZ_PJZF01000001.1"/>
</dbReference>
<comment type="caution">
    <text evidence="2">The sequence shown here is derived from an EMBL/GenBank/DDBJ whole genome shotgun (WGS) entry which is preliminary data.</text>
</comment>
<dbReference type="Proteomes" id="UP000234240">
    <property type="component" value="Unassembled WGS sequence"/>
</dbReference>
<keyword evidence="3" id="KW-1185">Reference proteome</keyword>
<keyword evidence="1" id="KW-1133">Transmembrane helix</keyword>
<feature type="transmembrane region" description="Helical" evidence="1">
    <location>
        <begin position="12"/>
        <end position="34"/>
    </location>
</feature>
<accession>A0A2N5EGZ7</accession>
<protein>
    <submittedName>
        <fullName evidence="2">Uncharacterized protein</fullName>
    </submittedName>
</protein>
<evidence type="ECO:0000313" key="3">
    <source>
        <dbReference type="Proteomes" id="UP000234240"/>
    </source>
</evidence>
<reference evidence="2 3" key="1">
    <citation type="submission" date="2017-12" db="EMBL/GenBank/DDBJ databases">
        <title>Characterization of six clinical isolates of Enterochimera gen. nov., a novel genus of the Yersiniaciae family and the three species Enterochimera arupensis sp. nov., Enterochimera coloradensis sp. nov, and Enterochimera californica sp. nov.</title>
        <authorList>
            <person name="Rossi A."/>
            <person name="Fisher M."/>
        </authorList>
    </citation>
    <scope>NUCLEOTIDE SEQUENCE [LARGE SCALE GENOMIC DNA]</scope>
    <source>
        <strain evidence="3">2015-Iso6</strain>
    </source>
</reference>
<evidence type="ECO:0000313" key="2">
    <source>
        <dbReference type="EMBL" id="PLR41785.1"/>
    </source>
</evidence>
<proteinExistence type="predicted"/>
<keyword evidence="1" id="KW-0812">Transmembrane</keyword>
<organism evidence="2 3">
    <name type="scientific">Chimaeribacter californicus</name>
    <dbReference type="NCBI Taxonomy" id="2060067"/>
    <lineage>
        <taxon>Bacteria</taxon>
        <taxon>Pseudomonadati</taxon>
        <taxon>Pseudomonadota</taxon>
        <taxon>Gammaproteobacteria</taxon>
        <taxon>Enterobacterales</taxon>
        <taxon>Yersiniaceae</taxon>
        <taxon>Chimaeribacter</taxon>
    </lineage>
</organism>
<evidence type="ECO:0000256" key="1">
    <source>
        <dbReference type="SAM" id="Phobius"/>
    </source>
</evidence>
<dbReference type="AlphaFoldDB" id="A0A2N5EGZ7"/>
<sequence>MNKFLEKWLKLQGNYVIFIYLLLTLAVAGGVIVVSALYHIAISAIGAGLVIMFVFFFLLNFLGWLKVSVISIV</sequence>
<name>A0A2N5EGZ7_9GAMM</name>